<feature type="compositionally biased region" description="Basic and acidic residues" evidence="1">
    <location>
        <begin position="136"/>
        <end position="146"/>
    </location>
</feature>
<evidence type="ECO:0000313" key="2">
    <source>
        <dbReference type="EMBL" id="KAK5168814.1"/>
    </source>
</evidence>
<dbReference type="EMBL" id="JAVRRT010000009">
    <property type="protein sequence ID" value="KAK5168814.1"/>
    <property type="molecule type" value="Genomic_DNA"/>
</dbReference>
<comment type="caution">
    <text evidence="2">The sequence shown here is derived from an EMBL/GenBank/DDBJ whole genome shotgun (WGS) entry which is preliminary data.</text>
</comment>
<dbReference type="Proteomes" id="UP001337655">
    <property type="component" value="Unassembled WGS sequence"/>
</dbReference>
<protein>
    <submittedName>
        <fullName evidence="2">Uncharacterized protein</fullName>
    </submittedName>
</protein>
<dbReference type="RefSeq" id="XP_064658280.1">
    <property type="nucleotide sequence ID" value="XM_064803365.1"/>
</dbReference>
<dbReference type="AlphaFoldDB" id="A0AAV9PA18"/>
<gene>
    <name evidence="2" type="ORF">LTR77_006123</name>
</gene>
<organism evidence="2 3">
    <name type="scientific">Saxophila tyrrhenica</name>
    <dbReference type="NCBI Taxonomy" id="1690608"/>
    <lineage>
        <taxon>Eukaryota</taxon>
        <taxon>Fungi</taxon>
        <taxon>Dikarya</taxon>
        <taxon>Ascomycota</taxon>
        <taxon>Pezizomycotina</taxon>
        <taxon>Dothideomycetes</taxon>
        <taxon>Dothideomycetidae</taxon>
        <taxon>Mycosphaerellales</taxon>
        <taxon>Extremaceae</taxon>
        <taxon>Saxophila</taxon>
    </lineage>
</organism>
<sequence>MLPMIDFNTITREEYTNALVNEPTPGNASDEWRKYGRDLKDLTGRLGFHPAMALNLEQTYSTPANSKNKVYFMGDFVTRIYAYLENIPPSSPFDGRNEMWVDVVSRSVMTKELLVDSKPGMLDMLVESTYPSSSSDRPEIGDDIKASARTLSS</sequence>
<proteinExistence type="predicted"/>
<keyword evidence="3" id="KW-1185">Reference proteome</keyword>
<name>A0AAV9PA18_9PEZI</name>
<feature type="region of interest" description="Disordered" evidence="1">
    <location>
        <begin position="129"/>
        <end position="153"/>
    </location>
</feature>
<evidence type="ECO:0000256" key="1">
    <source>
        <dbReference type="SAM" id="MobiDB-lite"/>
    </source>
</evidence>
<accession>A0AAV9PA18</accession>
<dbReference type="GeneID" id="89927463"/>
<evidence type="ECO:0000313" key="3">
    <source>
        <dbReference type="Proteomes" id="UP001337655"/>
    </source>
</evidence>
<reference evidence="2 3" key="1">
    <citation type="submission" date="2023-08" db="EMBL/GenBank/DDBJ databases">
        <title>Black Yeasts Isolated from many extreme environments.</title>
        <authorList>
            <person name="Coleine C."/>
            <person name="Stajich J.E."/>
            <person name="Selbmann L."/>
        </authorList>
    </citation>
    <scope>NUCLEOTIDE SEQUENCE [LARGE SCALE GENOMIC DNA]</scope>
    <source>
        <strain evidence="2 3">CCFEE 5935</strain>
    </source>
</reference>